<evidence type="ECO:0000256" key="1">
    <source>
        <dbReference type="SAM" id="MobiDB-lite"/>
    </source>
</evidence>
<feature type="compositionally biased region" description="Polar residues" evidence="1">
    <location>
        <begin position="1"/>
        <end position="14"/>
    </location>
</feature>
<organism evidence="2 3">
    <name type="scientific">Gymnopus androsaceus JB14</name>
    <dbReference type="NCBI Taxonomy" id="1447944"/>
    <lineage>
        <taxon>Eukaryota</taxon>
        <taxon>Fungi</taxon>
        <taxon>Dikarya</taxon>
        <taxon>Basidiomycota</taxon>
        <taxon>Agaricomycotina</taxon>
        <taxon>Agaricomycetes</taxon>
        <taxon>Agaricomycetidae</taxon>
        <taxon>Agaricales</taxon>
        <taxon>Marasmiineae</taxon>
        <taxon>Omphalotaceae</taxon>
        <taxon>Gymnopus</taxon>
    </lineage>
</organism>
<feature type="region of interest" description="Disordered" evidence="1">
    <location>
        <begin position="430"/>
        <end position="450"/>
    </location>
</feature>
<evidence type="ECO:0000313" key="2">
    <source>
        <dbReference type="EMBL" id="KAE9406553.1"/>
    </source>
</evidence>
<evidence type="ECO:0000313" key="3">
    <source>
        <dbReference type="Proteomes" id="UP000799118"/>
    </source>
</evidence>
<dbReference type="InterPro" id="IPR021709">
    <property type="entry name" value="DUF3292"/>
</dbReference>
<dbReference type="EMBL" id="ML769401">
    <property type="protein sequence ID" value="KAE9406553.1"/>
    <property type="molecule type" value="Genomic_DNA"/>
</dbReference>
<dbReference type="AlphaFoldDB" id="A0A6A4I9M6"/>
<dbReference type="OrthoDB" id="1708389at2759"/>
<feature type="region of interest" description="Disordered" evidence="1">
    <location>
        <begin position="1"/>
        <end position="72"/>
    </location>
</feature>
<accession>A0A6A4I9M6</accession>
<gene>
    <name evidence="2" type="ORF">BT96DRAFT_971828</name>
</gene>
<protein>
    <submittedName>
        <fullName evidence="2">Uncharacterized protein</fullName>
    </submittedName>
</protein>
<dbReference type="PANTHER" id="PTHR38694:SF1">
    <property type="entry name" value="PEROXIN DOMAIN-CONTAINING PROTEIN"/>
    <property type="match status" value="1"/>
</dbReference>
<feature type="region of interest" description="Disordered" evidence="1">
    <location>
        <begin position="241"/>
        <end position="286"/>
    </location>
</feature>
<dbReference type="Proteomes" id="UP000799118">
    <property type="component" value="Unassembled WGS sequence"/>
</dbReference>
<dbReference type="PANTHER" id="PTHR38694">
    <property type="entry name" value="CONSERVED EXPRESSED PROTEIN"/>
    <property type="match status" value="1"/>
</dbReference>
<proteinExistence type="predicted"/>
<reference evidence="2" key="1">
    <citation type="journal article" date="2019" name="Environ. Microbiol.">
        <title>Fungal ecological strategies reflected in gene transcription - a case study of two litter decomposers.</title>
        <authorList>
            <person name="Barbi F."/>
            <person name="Kohler A."/>
            <person name="Barry K."/>
            <person name="Baskaran P."/>
            <person name="Daum C."/>
            <person name="Fauchery L."/>
            <person name="Ihrmark K."/>
            <person name="Kuo A."/>
            <person name="LaButti K."/>
            <person name="Lipzen A."/>
            <person name="Morin E."/>
            <person name="Grigoriev I.V."/>
            <person name="Henrissat B."/>
            <person name="Lindahl B."/>
            <person name="Martin F."/>
        </authorList>
    </citation>
    <scope>NUCLEOTIDE SEQUENCE</scope>
    <source>
        <strain evidence="2">JB14</strain>
    </source>
</reference>
<name>A0A6A4I9M6_9AGAR</name>
<sequence length="666" mass="72978">MASMISQDLGNSLPPTAEELPYGASAFEAQRATKHHDRVAEVPTVSQPPAIAKGDRTRSRDPETEDLGWSEDPKVPVPVVEGINNENLWILVRRFNKQVFHLRRIPDPPPGVLDCTSAISGDTYSPDKLRSALERFYLTIVVGIASTLKHIARIRSWTETSRTACFCFVYFTSWYKDLLVPAFLVFLLTLILSPSTRPIFFPPAPLAAIDSKTGQVKKPAAGWLGSIDGITGAEERFRGDAVGEGGRPFLGKEGNGASPMHDEEEEDQSPPSPANKSPVKPDVTDVAGTVGAQRAASTTRDISEDSEKQTAVPVQQAMWDNVGIVMSALGVIMDIWEMTANALTATPPFEPVPMHIRIASPIALMFLISLVLPRIWIYRSLTFGIRIGFIRYIDRVLGTQWRWYLDIRNTILLGAPTDNQLTLTLLRLGETKNSPLPPPPPSKDNTSSECMLPPPVQLILAGDDDETESNDDDNTKPKRSKKLLDLVKATTKISVTSVLSIEKAKATLGSTSGKARTGIVKTVGKAEEEQRDDGPSVFRGKWEGKKGVLTVSTAGTQALVAFSRLPGFLSLKGMRNPGEKEKEVLENPAETVVWSLAIDDIREVRKVGGFGWKGKIAVGWSTGDKVIDGLEIIDMNGTAYFITALPRRNEMFNRLVAIGKQRWESC</sequence>
<dbReference type="Pfam" id="PF11696">
    <property type="entry name" value="DUF3292"/>
    <property type="match status" value="2"/>
</dbReference>
<feature type="compositionally biased region" description="Basic and acidic residues" evidence="1">
    <location>
        <begin position="53"/>
        <end position="62"/>
    </location>
</feature>
<keyword evidence="3" id="KW-1185">Reference proteome</keyword>